<evidence type="ECO:0000256" key="4">
    <source>
        <dbReference type="ARBA" id="ARBA00022475"/>
    </source>
</evidence>
<keyword evidence="6" id="KW-0303">Gap junction</keyword>
<keyword evidence="11 12" id="KW-0407">Ion channel</keyword>
<dbReference type="Pfam" id="PF00876">
    <property type="entry name" value="Innexin"/>
    <property type="match status" value="1"/>
</dbReference>
<evidence type="ECO:0000256" key="11">
    <source>
        <dbReference type="ARBA" id="ARBA00023303"/>
    </source>
</evidence>
<dbReference type="AlphaFoldDB" id="A0A7R9JMV0"/>
<keyword evidence="4" id="KW-1003">Cell membrane</keyword>
<organism evidence="13">
    <name type="scientific">Timema genevievae</name>
    <name type="common">Walking stick</name>
    <dbReference type="NCBI Taxonomy" id="629358"/>
    <lineage>
        <taxon>Eukaryota</taxon>
        <taxon>Metazoa</taxon>
        <taxon>Ecdysozoa</taxon>
        <taxon>Arthropoda</taxon>
        <taxon>Hexapoda</taxon>
        <taxon>Insecta</taxon>
        <taxon>Pterygota</taxon>
        <taxon>Neoptera</taxon>
        <taxon>Polyneoptera</taxon>
        <taxon>Phasmatodea</taxon>
        <taxon>Timematodea</taxon>
        <taxon>Timematoidea</taxon>
        <taxon>Timematidae</taxon>
        <taxon>Timema</taxon>
    </lineage>
</organism>
<gene>
    <name evidence="12" type="primary">inx</name>
    <name evidence="13" type="ORF">TGEB3V08_LOCUS193</name>
</gene>
<evidence type="ECO:0000256" key="3">
    <source>
        <dbReference type="ARBA" id="ARBA00022448"/>
    </source>
</evidence>
<dbReference type="PANTHER" id="PTHR11893">
    <property type="entry name" value="INNEXIN"/>
    <property type="match status" value="1"/>
</dbReference>
<evidence type="ECO:0000256" key="12">
    <source>
        <dbReference type="RuleBase" id="RU010713"/>
    </source>
</evidence>
<evidence type="ECO:0000256" key="7">
    <source>
        <dbReference type="ARBA" id="ARBA00022949"/>
    </source>
</evidence>
<protein>
    <recommendedName>
        <fullName evidence="12">Innexin</fullName>
    </recommendedName>
</protein>
<keyword evidence="3 12" id="KW-0813">Transport</keyword>
<dbReference type="InterPro" id="IPR000990">
    <property type="entry name" value="Innexin"/>
</dbReference>
<evidence type="ECO:0000256" key="6">
    <source>
        <dbReference type="ARBA" id="ARBA00022868"/>
    </source>
</evidence>
<dbReference type="PROSITE" id="PS51013">
    <property type="entry name" value="PANNEXIN"/>
    <property type="match status" value="1"/>
</dbReference>
<comment type="subcellular location">
    <subcellularLocation>
        <location evidence="1">Cell junction</location>
        <location evidence="1">Gap junction</location>
    </subcellularLocation>
    <subcellularLocation>
        <location evidence="2 12">Cell membrane</location>
        <topology evidence="2 12">Multi-pass membrane protein</topology>
    </subcellularLocation>
</comment>
<dbReference type="GO" id="GO:0005243">
    <property type="term" value="F:gap junction channel activity"/>
    <property type="evidence" value="ECO:0007669"/>
    <property type="project" value="TreeGrafter"/>
</dbReference>
<keyword evidence="8" id="KW-1133">Transmembrane helix</keyword>
<evidence type="ECO:0000256" key="10">
    <source>
        <dbReference type="ARBA" id="ARBA00023136"/>
    </source>
</evidence>
<reference evidence="13" key="1">
    <citation type="submission" date="2020-11" db="EMBL/GenBank/DDBJ databases">
        <authorList>
            <person name="Tran Van P."/>
        </authorList>
    </citation>
    <scope>NUCLEOTIDE SEQUENCE</scope>
</reference>
<comment type="similarity">
    <text evidence="12">Belongs to the pannexin family.</text>
</comment>
<evidence type="ECO:0000256" key="5">
    <source>
        <dbReference type="ARBA" id="ARBA00022692"/>
    </source>
</evidence>
<keyword evidence="10" id="KW-0472">Membrane</keyword>
<comment type="function">
    <text evidence="12">Structural component of the gap junctions.</text>
</comment>
<evidence type="ECO:0000256" key="1">
    <source>
        <dbReference type="ARBA" id="ARBA00004610"/>
    </source>
</evidence>
<keyword evidence="7" id="KW-0965">Cell junction</keyword>
<dbReference type="GO" id="GO:0005921">
    <property type="term" value="C:gap junction"/>
    <property type="evidence" value="ECO:0007669"/>
    <property type="project" value="UniProtKB-SubCell"/>
</dbReference>
<keyword evidence="5" id="KW-0812">Transmembrane</keyword>
<dbReference type="PANTHER" id="PTHR11893:SF40">
    <property type="entry name" value="INNEXIN SHAKING-B"/>
    <property type="match status" value="1"/>
</dbReference>
<dbReference type="EMBL" id="OE839131">
    <property type="protein sequence ID" value="CAD7585704.1"/>
    <property type="molecule type" value="Genomic_DNA"/>
</dbReference>
<name>A0A7R9JMV0_TIMGE</name>
<evidence type="ECO:0000256" key="2">
    <source>
        <dbReference type="ARBA" id="ARBA00004651"/>
    </source>
</evidence>
<sequence>MLETLHGAFVSIRESSYVSESPVFRVTCGGTTLLLITCSIIITMHQYVGNPIDCVHTRDLPDDVLNTYCWSHSTFSSTPAFQGTVGVEVPYPGVGNSQAGTVKYTKYYQWCSVVLFIQQRSLTKGFLAQATITRKGEGRDFQFQDNRMVDRGHTRLLSEK</sequence>
<proteinExistence type="inferred from homology"/>
<dbReference type="GO" id="GO:0034220">
    <property type="term" value="P:monoatomic ion transmembrane transport"/>
    <property type="evidence" value="ECO:0007669"/>
    <property type="project" value="UniProtKB-KW"/>
</dbReference>
<evidence type="ECO:0000256" key="8">
    <source>
        <dbReference type="ARBA" id="ARBA00022989"/>
    </source>
</evidence>
<accession>A0A7R9JMV0</accession>
<evidence type="ECO:0000313" key="13">
    <source>
        <dbReference type="EMBL" id="CAD7585704.1"/>
    </source>
</evidence>
<dbReference type="GO" id="GO:0005886">
    <property type="term" value="C:plasma membrane"/>
    <property type="evidence" value="ECO:0007669"/>
    <property type="project" value="UniProtKB-SubCell"/>
</dbReference>
<evidence type="ECO:0000256" key="9">
    <source>
        <dbReference type="ARBA" id="ARBA00023065"/>
    </source>
</evidence>
<keyword evidence="9 12" id="KW-0406">Ion transport</keyword>